<feature type="transmembrane region" description="Helical" evidence="9">
    <location>
        <begin position="84"/>
        <end position="103"/>
    </location>
</feature>
<evidence type="ECO:0000313" key="10">
    <source>
        <dbReference type="EMBL" id="MCB5197715.1"/>
    </source>
</evidence>
<reference evidence="10" key="1">
    <citation type="submission" date="2021-10" db="EMBL/GenBank/DDBJ databases">
        <title>Loktanella gaetbuli sp. nov., isolated from a tidal flat.</title>
        <authorList>
            <person name="Park S."/>
            <person name="Yoon J.-H."/>
        </authorList>
    </citation>
    <scope>NUCLEOTIDE SEQUENCE</scope>
    <source>
        <strain evidence="10">TSTF-M6</strain>
    </source>
</reference>
<comment type="caution">
    <text evidence="10">The sequence shown here is derived from an EMBL/GenBank/DDBJ whole genome shotgun (WGS) entry which is preliminary data.</text>
</comment>
<dbReference type="Gene3D" id="1.10.3730.20">
    <property type="match status" value="1"/>
</dbReference>
<evidence type="ECO:0000313" key="11">
    <source>
        <dbReference type="Proteomes" id="UP001138961"/>
    </source>
</evidence>
<evidence type="ECO:0000256" key="3">
    <source>
        <dbReference type="ARBA" id="ARBA00022475"/>
    </source>
</evidence>
<dbReference type="EMBL" id="JAJATZ010000001">
    <property type="protein sequence ID" value="MCB5197715.1"/>
    <property type="molecule type" value="Genomic_DNA"/>
</dbReference>
<keyword evidence="2" id="KW-0813">Transport</keyword>
<dbReference type="SUPFAM" id="SSF103481">
    <property type="entry name" value="Multidrug resistance efflux transporter EmrE"/>
    <property type="match status" value="1"/>
</dbReference>
<comment type="subcellular location">
    <subcellularLocation>
        <location evidence="1 8">Cell membrane</location>
        <topology evidence="1 8">Multi-pass membrane protein</topology>
    </subcellularLocation>
</comment>
<sequence>MHYLWLIIAIALETIGTMSLQASQQFTRLWPSALCLTTYGASFYFMALALKVMPVGIVYAIWSGLGIVLIAGFSYLIFHQRLDGAAVAGIALIMCGIIVIQVFSDTTVH</sequence>
<name>A0ABS8BPR0_9RHOB</name>
<evidence type="ECO:0000256" key="2">
    <source>
        <dbReference type="ARBA" id="ARBA00022448"/>
    </source>
</evidence>
<keyword evidence="4 8" id="KW-0812">Transmembrane</keyword>
<feature type="transmembrane region" description="Helical" evidence="9">
    <location>
        <begin position="57"/>
        <end position="78"/>
    </location>
</feature>
<dbReference type="InterPro" id="IPR037185">
    <property type="entry name" value="EmrE-like"/>
</dbReference>
<protein>
    <submittedName>
        <fullName evidence="10">Multidrug efflux SMR transporter</fullName>
    </submittedName>
</protein>
<keyword evidence="11" id="KW-1185">Reference proteome</keyword>
<evidence type="ECO:0000256" key="7">
    <source>
        <dbReference type="ARBA" id="ARBA00038032"/>
    </source>
</evidence>
<feature type="transmembrane region" description="Helical" evidence="9">
    <location>
        <begin position="29"/>
        <end position="50"/>
    </location>
</feature>
<keyword evidence="5 9" id="KW-1133">Transmembrane helix</keyword>
<accession>A0ABS8BPR0</accession>
<dbReference type="Proteomes" id="UP001138961">
    <property type="component" value="Unassembled WGS sequence"/>
</dbReference>
<proteinExistence type="inferred from homology"/>
<dbReference type="PANTHER" id="PTHR30561:SF1">
    <property type="entry name" value="MULTIDRUG TRANSPORTER EMRE"/>
    <property type="match status" value="1"/>
</dbReference>
<comment type="similarity">
    <text evidence="7 8">Belongs to the drug/metabolite transporter (DMT) superfamily. Small multidrug resistance (SMR) (TC 2.A.7.1) family.</text>
</comment>
<keyword evidence="6 9" id="KW-0472">Membrane</keyword>
<evidence type="ECO:0000256" key="5">
    <source>
        <dbReference type="ARBA" id="ARBA00022989"/>
    </source>
</evidence>
<dbReference type="InterPro" id="IPR045324">
    <property type="entry name" value="Small_multidrug_res"/>
</dbReference>
<evidence type="ECO:0000256" key="6">
    <source>
        <dbReference type="ARBA" id="ARBA00023136"/>
    </source>
</evidence>
<dbReference type="PANTHER" id="PTHR30561">
    <property type="entry name" value="SMR FAMILY PROTON-DEPENDENT DRUG EFFLUX TRANSPORTER SUGE"/>
    <property type="match status" value="1"/>
</dbReference>
<dbReference type="InterPro" id="IPR000390">
    <property type="entry name" value="Small_drug/metabolite_transptr"/>
</dbReference>
<dbReference type="Pfam" id="PF00893">
    <property type="entry name" value="Multi_Drug_Res"/>
    <property type="match status" value="1"/>
</dbReference>
<gene>
    <name evidence="10" type="ORF">LGQ03_00525</name>
</gene>
<evidence type="ECO:0000256" key="4">
    <source>
        <dbReference type="ARBA" id="ARBA00022692"/>
    </source>
</evidence>
<dbReference type="RefSeq" id="WP_090158794.1">
    <property type="nucleotide sequence ID" value="NZ_JAJATZ010000001.1"/>
</dbReference>
<evidence type="ECO:0000256" key="1">
    <source>
        <dbReference type="ARBA" id="ARBA00004651"/>
    </source>
</evidence>
<keyword evidence="3" id="KW-1003">Cell membrane</keyword>
<evidence type="ECO:0000256" key="9">
    <source>
        <dbReference type="SAM" id="Phobius"/>
    </source>
</evidence>
<evidence type="ECO:0000256" key="8">
    <source>
        <dbReference type="RuleBase" id="RU003942"/>
    </source>
</evidence>
<organism evidence="10 11">
    <name type="scientific">Loktanella gaetbuli</name>
    <dbReference type="NCBI Taxonomy" id="2881335"/>
    <lineage>
        <taxon>Bacteria</taxon>
        <taxon>Pseudomonadati</taxon>
        <taxon>Pseudomonadota</taxon>
        <taxon>Alphaproteobacteria</taxon>
        <taxon>Rhodobacterales</taxon>
        <taxon>Roseobacteraceae</taxon>
        <taxon>Loktanella</taxon>
    </lineage>
</organism>